<keyword evidence="3" id="KW-0808">Transferase</keyword>
<dbReference type="SUPFAM" id="SSF53756">
    <property type="entry name" value="UDP-Glycosyltransferase/glycogen phosphorylase"/>
    <property type="match status" value="1"/>
</dbReference>
<dbReference type="InterPro" id="IPR050194">
    <property type="entry name" value="Glycosyltransferase_grp1"/>
</dbReference>
<evidence type="ECO:0000313" key="4">
    <source>
        <dbReference type="Proteomes" id="UP000271031"/>
    </source>
</evidence>
<reference evidence="3 4" key="1">
    <citation type="submission" date="2018-10" db="EMBL/GenBank/DDBJ databases">
        <title>Phylogenomics of Brevibacillus.</title>
        <authorList>
            <person name="Dunlap C."/>
        </authorList>
    </citation>
    <scope>NUCLEOTIDE SEQUENCE [LARGE SCALE GENOMIC DNA]</scope>
    <source>
        <strain evidence="3 4">JCM 15716</strain>
    </source>
</reference>
<dbReference type="GO" id="GO:0016757">
    <property type="term" value="F:glycosyltransferase activity"/>
    <property type="evidence" value="ECO:0007669"/>
    <property type="project" value="InterPro"/>
</dbReference>
<dbReference type="OrthoDB" id="9815550at2"/>
<keyword evidence="4" id="KW-1185">Reference proteome</keyword>
<dbReference type="Pfam" id="PF13439">
    <property type="entry name" value="Glyco_transf_4"/>
    <property type="match status" value="1"/>
</dbReference>
<evidence type="ECO:0000259" key="1">
    <source>
        <dbReference type="Pfam" id="PF00534"/>
    </source>
</evidence>
<protein>
    <submittedName>
        <fullName evidence="3">Glycosyltransferase family 1 protein</fullName>
    </submittedName>
</protein>
<dbReference type="Gene3D" id="3.40.50.2000">
    <property type="entry name" value="Glycogen Phosphorylase B"/>
    <property type="match status" value="2"/>
</dbReference>
<proteinExistence type="predicted"/>
<dbReference type="PANTHER" id="PTHR45947:SF3">
    <property type="entry name" value="SULFOQUINOVOSYL TRANSFERASE SQD2"/>
    <property type="match status" value="1"/>
</dbReference>
<sequence length="474" mass="53860">MAFGGGRSMRVLIAYCYSLPHVGGLWTYVHELRQALEKKGHSVAIMGADVRNQHYYLLGTDQTVRTRSFSSVVKPIVEQYYRKCWPKLDRWILNRETFRYSFELAAAYFGLEQYDIIHTQDAESTRAISRVKPANTPLISTFHCSHTRETFVAQNKAPGTMRWRYVAVEEALAVNAADNLIVPSNWLHSIIQSDYHPEKNHIRVIPHGIDAAMLRARMEAPSPLQRKEGITSIVCVARLVPEKGHCYLLEALAELKKVRQDWVCWLVGDGYLRRTLTEMRDRLGLQEQVVFAGSQENVPSILAQADIFVLPSMLETLGYAAMEAQLSGKAVIVTDTGGLREVVQHMKTGMVVPTEQSAPLSTSLLRLLDDRKLARRLGANARRWARKQWPVEKMLGQTMDVYYNAFDQTKRAADSESEEVVFGNQPIKPFARLFAKRYADKVEDVQQWKYAIASLPDGYAIPDWEIAKRLTADT</sequence>
<dbReference type="PANTHER" id="PTHR45947">
    <property type="entry name" value="SULFOQUINOVOSYL TRANSFERASE SQD2"/>
    <property type="match status" value="1"/>
</dbReference>
<dbReference type="Proteomes" id="UP000271031">
    <property type="component" value="Unassembled WGS sequence"/>
</dbReference>
<dbReference type="InterPro" id="IPR028098">
    <property type="entry name" value="Glyco_trans_4-like_N"/>
</dbReference>
<dbReference type="InterPro" id="IPR001296">
    <property type="entry name" value="Glyco_trans_1"/>
</dbReference>
<feature type="domain" description="Glycosyl transferase family 1" evidence="1">
    <location>
        <begin position="226"/>
        <end position="384"/>
    </location>
</feature>
<feature type="domain" description="Glycosyltransferase subfamily 4-like N-terminal" evidence="2">
    <location>
        <begin position="22"/>
        <end position="211"/>
    </location>
</feature>
<dbReference type="CDD" id="cd03801">
    <property type="entry name" value="GT4_PimA-like"/>
    <property type="match status" value="1"/>
</dbReference>
<name>A0A3M8DWK7_9BACL</name>
<accession>A0A3M8DWK7</accession>
<evidence type="ECO:0000259" key="2">
    <source>
        <dbReference type="Pfam" id="PF13439"/>
    </source>
</evidence>
<gene>
    <name evidence="3" type="ORF">EDM56_01075</name>
</gene>
<dbReference type="AlphaFoldDB" id="A0A3M8DWK7"/>
<organism evidence="3 4">
    <name type="scientific">Brevibacillus fluminis</name>
    <dbReference type="NCBI Taxonomy" id="511487"/>
    <lineage>
        <taxon>Bacteria</taxon>
        <taxon>Bacillati</taxon>
        <taxon>Bacillota</taxon>
        <taxon>Bacilli</taxon>
        <taxon>Bacillales</taxon>
        <taxon>Paenibacillaceae</taxon>
        <taxon>Brevibacillus</taxon>
    </lineage>
</organism>
<dbReference type="Pfam" id="PF00534">
    <property type="entry name" value="Glycos_transf_1"/>
    <property type="match status" value="1"/>
</dbReference>
<evidence type="ECO:0000313" key="3">
    <source>
        <dbReference type="EMBL" id="RNB92324.1"/>
    </source>
</evidence>
<dbReference type="EMBL" id="RHHQ01000003">
    <property type="protein sequence ID" value="RNB92324.1"/>
    <property type="molecule type" value="Genomic_DNA"/>
</dbReference>
<comment type="caution">
    <text evidence="3">The sequence shown here is derived from an EMBL/GenBank/DDBJ whole genome shotgun (WGS) entry which is preliminary data.</text>
</comment>